<dbReference type="OrthoDB" id="9806411at2"/>
<dbReference type="GO" id="GO:0003735">
    <property type="term" value="F:structural constituent of ribosome"/>
    <property type="evidence" value="ECO:0007669"/>
    <property type="project" value="InterPro"/>
</dbReference>
<dbReference type="eggNOG" id="COG1825">
    <property type="taxonomic scope" value="Bacteria"/>
</dbReference>
<sequence>MIKLQAIYRNKLGTNNSRYFRNFDKKIPAIIYGKKFLEKELFILLDHNIIFNLQKEKNFFSNNFLIKLKNKSFFSILQDIQFHVFKPIILHIDFLCIK</sequence>
<accession>Q057Y4</accession>
<proteinExistence type="predicted"/>
<keyword evidence="1 5" id="KW-0689">Ribosomal protein</keyword>
<organism evidence="5 6">
    <name type="scientific">Buchnera aphidicola subsp. Cinara cedri (strain Cc)</name>
    <dbReference type="NCBI Taxonomy" id="372461"/>
    <lineage>
        <taxon>Bacteria</taxon>
        <taxon>Pseudomonadati</taxon>
        <taxon>Pseudomonadota</taxon>
        <taxon>Gammaproteobacteria</taxon>
        <taxon>Enterobacterales</taxon>
        <taxon>Erwiniaceae</taxon>
        <taxon>Buchnera</taxon>
    </lineage>
</organism>
<dbReference type="EMBL" id="CP000263">
    <property type="protein sequence ID" value="ABJ90565.1"/>
    <property type="molecule type" value="Genomic_DNA"/>
</dbReference>
<dbReference type="GO" id="GO:0006412">
    <property type="term" value="P:translation"/>
    <property type="evidence" value="ECO:0007669"/>
    <property type="project" value="InterPro"/>
</dbReference>
<dbReference type="Proteomes" id="UP000000669">
    <property type="component" value="Chromosome"/>
</dbReference>
<feature type="domain" description="Large ribosomal subunit protein bL25 L25" evidence="4">
    <location>
        <begin position="4"/>
        <end position="94"/>
    </location>
</feature>
<dbReference type="AlphaFoldDB" id="Q057Y4"/>
<dbReference type="SUPFAM" id="SSF50715">
    <property type="entry name" value="Ribosomal protein L25-like"/>
    <property type="match status" value="1"/>
</dbReference>
<dbReference type="NCBIfam" id="NF004612">
    <property type="entry name" value="PRK05943.1"/>
    <property type="match status" value="1"/>
</dbReference>
<dbReference type="RefSeq" id="WP_011672484.1">
    <property type="nucleotide sequence ID" value="NC_008513.1"/>
</dbReference>
<evidence type="ECO:0000256" key="1">
    <source>
        <dbReference type="ARBA" id="ARBA00022980"/>
    </source>
</evidence>
<evidence type="ECO:0000256" key="2">
    <source>
        <dbReference type="ARBA" id="ARBA00023274"/>
    </source>
</evidence>
<keyword evidence="2" id="KW-0687">Ribonucleoprotein</keyword>
<evidence type="ECO:0000313" key="5">
    <source>
        <dbReference type="EMBL" id="ABJ90565.1"/>
    </source>
</evidence>
<dbReference type="GO" id="GO:1990904">
    <property type="term" value="C:ribonucleoprotein complex"/>
    <property type="evidence" value="ECO:0007669"/>
    <property type="project" value="UniProtKB-KW"/>
</dbReference>
<dbReference type="InterPro" id="IPR029751">
    <property type="entry name" value="Ribosomal_L25_dom"/>
</dbReference>
<dbReference type="STRING" id="372461.BCc_088"/>
<name>Q057Y4_BUCCC</name>
<evidence type="ECO:0000256" key="3">
    <source>
        <dbReference type="ARBA" id="ARBA00035479"/>
    </source>
</evidence>
<protein>
    <recommendedName>
        <fullName evidence="3">50S ribosomal protein L25</fullName>
    </recommendedName>
</protein>
<dbReference type="InterPro" id="IPR011035">
    <property type="entry name" value="Ribosomal_bL25/Gln-tRNA_synth"/>
</dbReference>
<dbReference type="KEGG" id="bcc:BCc_088"/>
<dbReference type="Gene3D" id="2.40.240.10">
    <property type="entry name" value="Ribosomal Protein L25, Chain P"/>
    <property type="match status" value="1"/>
</dbReference>
<dbReference type="InterPro" id="IPR020056">
    <property type="entry name" value="Rbsml_bL25/Gln-tRNA_synth_N"/>
</dbReference>
<dbReference type="GO" id="GO:0005840">
    <property type="term" value="C:ribosome"/>
    <property type="evidence" value="ECO:0007669"/>
    <property type="project" value="UniProtKB-KW"/>
</dbReference>
<keyword evidence="6" id="KW-1185">Reference proteome</keyword>
<evidence type="ECO:0000313" key="6">
    <source>
        <dbReference type="Proteomes" id="UP000000669"/>
    </source>
</evidence>
<dbReference type="CDD" id="cd00495">
    <property type="entry name" value="Ribosomal_L25_TL5_CTC"/>
    <property type="match status" value="1"/>
</dbReference>
<dbReference type="Pfam" id="PF01386">
    <property type="entry name" value="Ribosomal_L25p"/>
    <property type="match status" value="1"/>
</dbReference>
<reference evidence="5 6" key="1">
    <citation type="journal article" date="2006" name="Science">
        <title>A small microbial genome: the end of a long symbiotic relationship?</title>
        <authorList>
            <person name="Perez-Brocal V."/>
            <person name="Gil R."/>
            <person name="Ramos S."/>
            <person name="Lamelas A."/>
            <person name="Postigo M."/>
            <person name="Michelena J.M."/>
            <person name="Silva F.J."/>
            <person name="Moya A."/>
            <person name="Latorre A."/>
        </authorList>
    </citation>
    <scope>NUCLEOTIDE SEQUENCE [LARGE SCALE GENOMIC DNA]</scope>
    <source>
        <strain evidence="6">Cc</strain>
    </source>
</reference>
<evidence type="ECO:0000259" key="4">
    <source>
        <dbReference type="Pfam" id="PF01386"/>
    </source>
</evidence>
<gene>
    <name evidence="5" type="primary">rplY</name>
    <name evidence="5" type="ordered locus">BCc_088</name>
</gene>
<dbReference type="HOGENOM" id="CLU_137946_0_0_6"/>